<dbReference type="AlphaFoldDB" id="A0A0L0G7L5"/>
<evidence type="ECO:0000313" key="2">
    <source>
        <dbReference type="Proteomes" id="UP000054560"/>
    </source>
</evidence>
<name>A0A0L0G7L5_9EUKA</name>
<keyword evidence="2" id="KW-1185">Reference proteome</keyword>
<evidence type="ECO:0000313" key="1">
    <source>
        <dbReference type="EMBL" id="KNC84990.1"/>
    </source>
</evidence>
<dbReference type="RefSeq" id="XP_014158892.1">
    <property type="nucleotide sequence ID" value="XM_014303417.1"/>
</dbReference>
<proteinExistence type="predicted"/>
<reference evidence="1 2" key="1">
    <citation type="submission" date="2011-02" db="EMBL/GenBank/DDBJ databases">
        <title>The Genome Sequence of Sphaeroforma arctica JP610.</title>
        <authorList>
            <consortium name="The Broad Institute Genome Sequencing Platform"/>
            <person name="Russ C."/>
            <person name="Cuomo C."/>
            <person name="Young S.K."/>
            <person name="Zeng Q."/>
            <person name="Gargeya S."/>
            <person name="Alvarado L."/>
            <person name="Berlin A."/>
            <person name="Chapman S.B."/>
            <person name="Chen Z."/>
            <person name="Freedman E."/>
            <person name="Gellesch M."/>
            <person name="Goldberg J."/>
            <person name="Griggs A."/>
            <person name="Gujja S."/>
            <person name="Heilman E."/>
            <person name="Heiman D."/>
            <person name="Howarth C."/>
            <person name="Mehta T."/>
            <person name="Neiman D."/>
            <person name="Pearson M."/>
            <person name="Roberts A."/>
            <person name="Saif S."/>
            <person name="Shea T."/>
            <person name="Shenoy N."/>
            <person name="Sisk P."/>
            <person name="Stolte C."/>
            <person name="Sykes S."/>
            <person name="White J."/>
            <person name="Yandava C."/>
            <person name="Burger G."/>
            <person name="Gray M.W."/>
            <person name="Holland P.W.H."/>
            <person name="King N."/>
            <person name="Lang F.B.F."/>
            <person name="Roger A.J."/>
            <person name="Ruiz-Trillo I."/>
            <person name="Haas B."/>
            <person name="Nusbaum C."/>
            <person name="Birren B."/>
        </authorList>
    </citation>
    <scope>NUCLEOTIDE SEQUENCE [LARGE SCALE GENOMIC DNA]</scope>
    <source>
        <strain evidence="1 2">JP610</strain>
    </source>
</reference>
<accession>A0A0L0G7L5</accession>
<sequence>MLSRNSGMTTLQIHEQITAAILGSLESEEMRGVIMSTERFDFMYEREGCDRISGNIVECASLNQCFLGGVFSGGREVLLCTICHNDLSVQVDSPGDVGLGIGLFSYAVAPIIDRLRNGALACFQLEALRRG</sequence>
<dbReference type="GeneID" id="25903314"/>
<dbReference type="Proteomes" id="UP000054560">
    <property type="component" value="Unassembled WGS sequence"/>
</dbReference>
<gene>
    <name evidence="1" type="ORF">SARC_02810</name>
</gene>
<dbReference type="EMBL" id="KQ241727">
    <property type="protein sequence ID" value="KNC84990.1"/>
    <property type="molecule type" value="Genomic_DNA"/>
</dbReference>
<protein>
    <submittedName>
        <fullName evidence="1">Uncharacterized protein</fullName>
    </submittedName>
</protein>
<organism evidence="1 2">
    <name type="scientific">Sphaeroforma arctica JP610</name>
    <dbReference type="NCBI Taxonomy" id="667725"/>
    <lineage>
        <taxon>Eukaryota</taxon>
        <taxon>Ichthyosporea</taxon>
        <taxon>Ichthyophonida</taxon>
        <taxon>Sphaeroforma</taxon>
    </lineage>
</organism>